<dbReference type="Proteomes" id="UP001519460">
    <property type="component" value="Unassembled WGS sequence"/>
</dbReference>
<evidence type="ECO:0000256" key="1">
    <source>
        <dbReference type="SAM" id="Phobius"/>
    </source>
</evidence>
<evidence type="ECO:0000313" key="3">
    <source>
        <dbReference type="Proteomes" id="UP001519460"/>
    </source>
</evidence>
<dbReference type="AlphaFoldDB" id="A0ABD0L1A6"/>
<name>A0ABD0L1A6_9CAEN</name>
<dbReference type="InterPro" id="IPR029675">
    <property type="entry name" value="PGAP4"/>
</dbReference>
<keyword evidence="1" id="KW-0812">Transmembrane</keyword>
<comment type="caution">
    <text evidence="2">The sequence shown here is derived from an EMBL/GenBank/DDBJ whole genome shotgun (WGS) entry which is preliminary data.</text>
</comment>
<evidence type="ECO:0000313" key="2">
    <source>
        <dbReference type="EMBL" id="KAK7493170.1"/>
    </source>
</evidence>
<keyword evidence="1" id="KW-1133">Transmembrane helix</keyword>
<gene>
    <name evidence="2" type="ORF">BaRGS_00015507</name>
</gene>
<sequence length="435" mass="48421">MVNVAGMKSSAACSRLRRLAASARSVISNRMLLVLVVLLLVSLLIPGSAIRRLFLNADHKRQQLLAENEERIQRSQLFLQNYRASLEASSPARPLGADPEADVGLTVLTMARGRRMSRHVTYRTQYLTQSLARLLQLLNDTSLTRSYRLSVCDVDDRPDNYTEARNLEDLVPFFNRFGGGGGDDGKDDKQQGEAGKPVWGARGVTIWEKLKHDYVYCLQQTMSLGVRYALLVEDDAVAHVQLLPVLEHVLKTVLEAPGTRPVTYIKLFHPDRLLGYISIEAERLAELLSLAVVVGALLAFACTCRSKSSLEAHGPDRAQIWTSWLGWGIVVCVAALVVGRTNLLELRRLSPQLYQVTPTPSCCTPAMLFTREGQRDVSRYLLSVTCSRSKSTDFRLDEFRHVTGARALLVQPNLFTHIGLVSSLRSEEVNPLIVN</sequence>
<accession>A0ABD0L1A6</accession>
<feature type="transmembrane region" description="Helical" evidence="1">
    <location>
        <begin position="318"/>
        <end position="338"/>
    </location>
</feature>
<organism evidence="2 3">
    <name type="scientific">Batillaria attramentaria</name>
    <dbReference type="NCBI Taxonomy" id="370345"/>
    <lineage>
        <taxon>Eukaryota</taxon>
        <taxon>Metazoa</taxon>
        <taxon>Spiralia</taxon>
        <taxon>Lophotrochozoa</taxon>
        <taxon>Mollusca</taxon>
        <taxon>Gastropoda</taxon>
        <taxon>Caenogastropoda</taxon>
        <taxon>Sorbeoconcha</taxon>
        <taxon>Cerithioidea</taxon>
        <taxon>Batillariidae</taxon>
        <taxon>Batillaria</taxon>
    </lineage>
</organism>
<dbReference type="EMBL" id="JACVVK020000095">
    <property type="protein sequence ID" value="KAK7493170.1"/>
    <property type="molecule type" value="Genomic_DNA"/>
</dbReference>
<keyword evidence="1" id="KW-0472">Membrane</keyword>
<dbReference type="CDD" id="cd22190">
    <property type="entry name" value="PGAP4"/>
    <property type="match status" value="1"/>
</dbReference>
<reference evidence="2 3" key="1">
    <citation type="journal article" date="2023" name="Sci. Data">
        <title>Genome assembly of the Korean intertidal mud-creeper Batillaria attramentaria.</title>
        <authorList>
            <person name="Patra A.K."/>
            <person name="Ho P.T."/>
            <person name="Jun S."/>
            <person name="Lee S.J."/>
            <person name="Kim Y."/>
            <person name="Won Y.J."/>
        </authorList>
    </citation>
    <scope>NUCLEOTIDE SEQUENCE [LARGE SCALE GENOMIC DNA]</scope>
    <source>
        <strain evidence="2">Wonlab-2016</strain>
    </source>
</reference>
<protein>
    <submittedName>
        <fullName evidence="2">Uncharacterized protein</fullName>
    </submittedName>
</protein>
<dbReference type="PANTHER" id="PTHR31410">
    <property type="entry name" value="TRANSMEMBRANE PROTEIN 246"/>
    <property type="match status" value="1"/>
</dbReference>
<keyword evidence="3" id="KW-1185">Reference proteome</keyword>
<proteinExistence type="predicted"/>
<dbReference type="PANTHER" id="PTHR31410:SF1">
    <property type="entry name" value="POST-GPI ATTACHMENT TO PROTEINS FACTOR 4"/>
    <property type="match status" value="1"/>
</dbReference>